<dbReference type="AlphaFoldDB" id="A0A4P9WA88"/>
<dbReference type="Proteomes" id="UP000269721">
    <property type="component" value="Unassembled WGS sequence"/>
</dbReference>
<dbReference type="InterPro" id="IPR018376">
    <property type="entry name" value="Enoyl-CoA_hyd/isom_CS"/>
</dbReference>
<dbReference type="GO" id="GO:0005739">
    <property type="term" value="C:mitochondrion"/>
    <property type="evidence" value="ECO:0007669"/>
    <property type="project" value="TreeGrafter"/>
</dbReference>
<dbReference type="InterPro" id="IPR014748">
    <property type="entry name" value="Enoyl-CoA_hydra_C"/>
</dbReference>
<reference evidence="5" key="1">
    <citation type="journal article" date="2018" name="Nat. Microbiol.">
        <title>Leveraging single-cell genomics to expand the fungal tree of life.</title>
        <authorList>
            <person name="Ahrendt S.R."/>
            <person name="Quandt C.A."/>
            <person name="Ciobanu D."/>
            <person name="Clum A."/>
            <person name="Salamov A."/>
            <person name="Andreopoulos B."/>
            <person name="Cheng J.F."/>
            <person name="Woyke T."/>
            <person name="Pelin A."/>
            <person name="Henrissat B."/>
            <person name="Reynolds N.K."/>
            <person name="Benny G.L."/>
            <person name="Smith M.E."/>
            <person name="James T.Y."/>
            <person name="Grigoriev I.V."/>
        </authorList>
    </citation>
    <scope>NUCLEOTIDE SEQUENCE [LARGE SCALE GENOMIC DNA]</scope>
</reference>
<accession>A0A4P9WA88</accession>
<gene>
    <name evidence="4" type="ORF">BDK51DRAFT_25868</name>
</gene>
<dbReference type="Pfam" id="PF00378">
    <property type="entry name" value="ECH_1"/>
    <property type="match status" value="2"/>
</dbReference>
<keyword evidence="5" id="KW-1185">Reference proteome</keyword>
<evidence type="ECO:0000256" key="3">
    <source>
        <dbReference type="RuleBase" id="RU003707"/>
    </source>
</evidence>
<name>A0A4P9WA88_9FUNG</name>
<sequence length="317" mass="34687">MASSATFDQTAKNTSQLEHIEMRTHGSVGIITFNRPDVMNALGSPVIAELNFALDAYENDPQIGALVITGRKAFAGTGGYLRFLGRWEVIWVFFFGGGGWKDWEWCWKFQPGTDPPGSTPAGANIKEMQPKTAIGNYMNNFLSDWTNVSNVRKPVIAAVNGVAFGGGCELAMMCDIVYAAENTLFGLPEIKLGTMPGAGGTQRLSRAIGKAKAMELVLTGRPMTAFEAEQAGLVARVFPPNELLEQALKTAALIASYSRPALMMAKEAVKKADEVSLSEGLTFERRLFWSTFGTKNQKEGMSAFLERRKPEFKNDEY</sequence>
<dbReference type="EMBL" id="KZ996147">
    <property type="protein sequence ID" value="RKO89344.1"/>
    <property type="molecule type" value="Genomic_DNA"/>
</dbReference>
<comment type="similarity">
    <text evidence="1 3">Belongs to the enoyl-CoA hydratase/isomerase family.</text>
</comment>
<protein>
    <submittedName>
        <fullName evidence="4">ClpP/crotonase-like domain-containing protein</fullName>
    </submittedName>
</protein>
<evidence type="ECO:0000313" key="5">
    <source>
        <dbReference type="Proteomes" id="UP000269721"/>
    </source>
</evidence>
<dbReference type="GO" id="GO:0006635">
    <property type="term" value="P:fatty acid beta-oxidation"/>
    <property type="evidence" value="ECO:0007669"/>
    <property type="project" value="TreeGrafter"/>
</dbReference>
<dbReference type="PROSITE" id="PS00166">
    <property type="entry name" value="ENOYL_COA_HYDRATASE"/>
    <property type="match status" value="1"/>
</dbReference>
<dbReference type="CDD" id="cd06558">
    <property type="entry name" value="crotonase-like"/>
    <property type="match status" value="1"/>
</dbReference>
<dbReference type="InterPro" id="IPR001753">
    <property type="entry name" value="Enoyl-CoA_hydra/iso"/>
</dbReference>
<evidence type="ECO:0000313" key="4">
    <source>
        <dbReference type="EMBL" id="RKO89344.1"/>
    </source>
</evidence>
<dbReference type="SUPFAM" id="SSF52096">
    <property type="entry name" value="ClpP/crotonase"/>
    <property type="match status" value="2"/>
</dbReference>
<proteinExistence type="inferred from homology"/>
<evidence type="ECO:0000256" key="1">
    <source>
        <dbReference type="ARBA" id="ARBA00005254"/>
    </source>
</evidence>
<keyword evidence="2" id="KW-0456">Lyase</keyword>
<dbReference type="Gene3D" id="3.90.226.10">
    <property type="entry name" value="2-enoyl-CoA Hydratase, Chain A, domain 1"/>
    <property type="match status" value="1"/>
</dbReference>
<dbReference type="FunFam" id="1.10.12.10:FF:000001">
    <property type="entry name" value="Probable enoyl-CoA hydratase, mitochondrial"/>
    <property type="match status" value="1"/>
</dbReference>
<dbReference type="OrthoDB" id="2018133at2759"/>
<dbReference type="GO" id="GO:0016836">
    <property type="term" value="F:hydro-lyase activity"/>
    <property type="evidence" value="ECO:0007669"/>
    <property type="project" value="UniProtKB-ARBA"/>
</dbReference>
<dbReference type="Gene3D" id="1.10.12.10">
    <property type="entry name" value="Lyase 2-enoyl-coa Hydratase, Chain A, domain 2"/>
    <property type="match status" value="1"/>
</dbReference>
<dbReference type="PANTHER" id="PTHR11941:SF54">
    <property type="entry name" value="ENOYL-COA HYDRATASE, MITOCHONDRIAL"/>
    <property type="match status" value="1"/>
</dbReference>
<evidence type="ECO:0000256" key="2">
    <source>
        <dbReference type="ARBA" id="ARBA00023239"/>
    </source>
</evidence>
<organism evidence="4 5">
    <name type="scientific">Blyttiomyces helicus</name>
    <dbReference type="NCBI Taxonomy" id="388810"/>
    <lineage>
        <taxon>Eukaryota</taxon>
        <taxon>Fungi</taxon>
        <taxon>Fungi incertae sedis</taxon>
        <taxon>Chytridiomycota</taxon>
        <taxon>Chytridiomycota incertae sedis</taxon>
        <taxon>Chytridiomycetes</taxon>
        <taxon>Chytridiomycetes incertae sedis</taxon>
        <taxon>Blyttiomyces</taxon>
    </lineage>
</organism>
<dbReference type="PANTHER" id="PTHR11941">
    <property type="entry name" value="ENOYL-COA HYDRATASE-RELATED"/>
    <property type="match status" value="1"/>
</dbReference>
<dbReference type="InterPro" id="IPR029045">
    <property type="entry name" value="ClpP/crotonase-like_dom_sf"/>
</dbReference>